<comment type="caution">
    <text evidence="3">The sequence shown here is derived from an EMBL/GenBank/DDBJ whole genome shotgun (WGS) entry which is preliminary data.</text>
</comment>
<reference evidence="4" key="1">
    <citation type="journal article" date="2019" name="Int. J. Syst. Evol. Microbiol.">
        <title>The Global Catalogue of Microorganisms (GCM) 10K type strain sequencing project: providing services to taxonomists for standard genome sequencing and annotation.</title>
        <authorList>
            <consortium name="The Broad Institute Genomics Platform"/>
            <consortium name="The Broad Institute Genome Sequencing Center for Infectious Disease"/>
            <person name="Wu L."/>
            <person name="Ma J."/>
        </authorList>
    </citation>
    <scope>NUCLEOTIDE SEQUENCE [LARGE SCALE GENOMIC DNA]</scope>
    <source>
        <strain evidence="4">JCM 17630</strain>
    </source>
</reference>
<dbReference type="Proteomes" id="UP001501496">
    <property type="component" value="Unassembled WGS sequence"/>
</dbReference>
<proteinExistence type="predicted"/>
<feature type="signal peptide" evidence="1">
    <location>
        <begin position="1"/>
        <end position="23"/>
    </location>
</feature>
<keyword evidence="4" id="KW-1185">Reference proteome</keyword>
<dbReference type="PANTHER" id="PTHR37957:SF1">
    <property type="entry name" value="PHYTASE-LIKE DOMAIN-CONTAINING PROTEIN"/>
    <property type="match status" value="1"/>
</dbReference>
<evidence type="ECO:0000259" key="2">
    <source>
        <dbReference type="Pfam" id="PF13449"/>
    </source>
</evidence>
<evidence type="ECO:0000313" key="4">
    <source>
        <dbReference type="Proteomes" id="UP001501496"/>
    </source>
</evidence>
<accession>A0ABP8C2B8</accession>
<feature type="domain" description="Phytase-like" evidence="2">
    <location>
        <begin position="56"/>
        <end position="356"/>
    </location>
</feature>
<dbReference type="EMBL" id="BAABCA010000001">
    <property type="protein sequence ID" value="GAA4232395.1"/>
    <property type="molecule type" value="Genomic_DNA"/>
</dbReference>
<organism evidence="3 4">
    <name type="scientific">Postechiella marina</name>
    <dbReference type="NCBI Taxonomy" id="943941"/>
    <lineage>
        <taxon>Bacteria</taxon>
        <taxon>Pseudomonadati</taxon>
        <taxon>Bacteroidota</taxon>
        <taxon>Flavobacteriia</taxon>
        <taxon>Flavobacteriales</taxon>
        <taxon>Flavobacteriaceae</taxon>
        <taxon>Postechiella</taxon>
    </lineage>
</organism>
<dbReference type="RefSeq" id="WP_344786692.1">
    <property type="nucleotide sequence ID" value="NZ_BAABCA010000001.1"/>
</dbReference>
<evidence type="ECO:0000313" key="3">
    <source>
        <dbReference type="EMBL" id="GAA4232395.1"/>
    </source>
</evidence>
<sequence>MMKKIALITLSILVLLVFNCCDSNDDNQPHENKVINKLKFIDEYIIPDNTMYQNTVFGGISGIDYVNNTWYLICDDAGAPTRFYTANIDYDLNGFSNVAISSVKELKDKTGNAFTEGNVDPEAIRVTSSGNIIWSSEGNINGKVNPFVRFANLEGEFISEITIDSKFEVSNNSDKGPRHNGVFEGISTSINGYWIAMELPLKQDGEAPIIEDTESPVRIAHINNDGTFGKEFAYELDAVARQSSEDAFTVNGIVELLEYNTNQFLVLERSFSTGYSDGGNNVKIYKVDATNATDISDIESLVNTEYTKVTKELLFDLETIRPQLTGGIVDNIEGITFGPKLDNGNRSIILVADNNFSAFGAQLNQFILLEVVN</sequence>
<evidence type="ECO:0000256" key="1">
    <source>
        <dbReference type="SAM" id="SignalP"/>
    </source>
</evidence>
<dbReference type="PANTHER" id="PTHR37957">
    <property type="entry name" value="BLR7070 PROTEIN"/>
    <property type="match status" value="1"/>
</dbReference>
<protein>
    <submittedName>
        <fullName evidence="3">Esterase-like activity of phytase family protein</fullName>
    </submittedName>
</protein>
<feature type="chain" id="PRO_5046180453" evidence="1">
    <location>
        <begin position="24"/>
        <end position="373"/>
    </location>
</feature>
<keyword evidence="1" id="KW-0732">Signal</keyword>
<name>A0ABP8C2B8_9FLAO</name>
<dbReference type="InterPro" id="IPR027372">
    <property type="entry name" value="Phytase-like_dom"/>
</dbReference>
<gene>
    <name evidence="3" type="ORF">GCM10022291_07160</name>
</gene>
<dbReference type="Pfam" id="PF13449">
    <property type="entry name" value="Phytase-like"/>
    <property type="match status" value="1"/>
</dbReference>